<evidence type="ECO:0000256" key="14">
    <source>
        <dbReference type="ARBA" id="ARBA00023242"/>
    </source>
</evidence>
<dbReference type="Pfam" id="PF23593">
    <property type="entry name" value="HEAT_ATR"/>
    <property type="match status" value="1"/>
</dbReference>
<dbReference type="SUPFAM" id="SSF56112">
    <property type="entry name" value="Protein kinase-like (PK-like)"/>
    <property type="match status" value="1"/>
</dbReference>
<evidence type="ECO:0000256" key="9">
    <source>
        <dbReference type="ARBA" id="ARBA00022763"/>
    </source>
</evidence>
<dbReference type="Pfam" id="PF02259">
    <property type="entry name" value="FAT"/>
    <property type="match status" value="1"/>
</dbReference>
<sequence length="2527" mass="284736">MARRRVDMSQQAAVAGPAAYGNEIPPSTIAAQIVNNHSRANDQQEPQNNALYGMLLQEFLTDPSAGEKGVELNLQLISVVVEAGLNALLKEREPLGQDVLLSQARDSISVIRISLERNPNLLFYQDASAENPIFHLPLVAWLIPKLFSLLTCPSLEALQGDLNTLLASMLCALSRPFKDSDDSLKDLWPESVLLLEFYQATIDAVIDEMEESMQSTQLKVNRRMLTLPPPRSILRLLPNEQQLVALPRHCQVEINSLHQACIIALSLLAANSRYLCSVSSAFAISPTRGIVSDWTIDRLRRFWEAVSHSSLLKHSPNDYDQRIWLLFLGNLDMLLSCQSQETRVVTLLYDVLGDITNYICRFRPTSTVQLEFSGVLLKAFWQSRGEVGSGVFSEMRLLFQELVVLPLRLLAQDAPQLEALDKDLQRAISLCGMQKGGVDITLQTASSPKETEVHFQSFENEKLAQKFGGLLLNDAQDEFPDDQRPRKRQRLGAAPTGTNDSLWTKLVSKLYFGGESSDELKGLREAVKQYFASSSDQSKSQWLYHFMRLPCAAVGTLRARTSSSGELLSMSCSWCDSTELRSGTNVHLRDSHDQLTWRNEVLNILRYIIEIPEFQGSKAPKVWAAAAIRSLHSHLNDSEALDLRDNVLGEWCMKSLRSPQRELRIAAGFAIPAFLRRDINKDIHQKNRIDVLNYVKHISSRASLGELETLVLAWGQVARVCDEDELNIALLQLVDLLGHTHPLICGVAYNELLSLSEYFRCTPMALLKPFWRNISFEVFKDLHNRPQKAQQLSDLLETNIDQLLILTQTELLPYLVLTKKRDILERVAAARNTNVQDVCVQPKANMASILTILFLHSADDIENEDMENSAMDLLCESVPEFQSTDLQTLIKQDPTLIAFNILKAAAVEEGSKKQRIHRVFEKYAVIAMRSTGSSRASTRANPSNMIMEFFHNHILGIMAYFSDMIDNSRDPKPIAERSKCLVALEDMISLAGSSVSVGLPQASTLELSCDFANRLQIRACLQSASEIPALCDKAFSAWSRLLDAVDDEDVEFLIDQTFSMVEQNWHSFSPAGQAKAHNVVAGLVNGHKNAVQERVNMLPSFSSIPVMSKISANINRFRASSPDELCQAFSQRCRDESATVVTQALKELIPFLEDNQQFIHDSTISQHPSPVVMDLCRSILDASTRFTESHPNIANLSAECLGVFGALDPSRAETIRPRREILMMSNFTRLDESNEFVAFMLENILVKSFYSATNAKAQAFVAYAMQECLKFCGLDKDVLSYRPRSSQSSPAYQLWIRMPESVRSTLTPFLSSKYSTGAINKSPQKYPIFSQDRSHSSWLRMFVYDLLLNGKGDNPQIVFPVLAKNIRTHDLAIATFLLPFTVVNIILGGTEHEIQNIINEFLLILNTEIPGPGPEADNIKRCSENVFQVLDYMSKWLQEKRKRLADARMLAQRGLPLELDEITETAQVSSIERVLSSIPAEVISRRAVECRSYARALFHWEQYMRQRTELAANSMEAEDQQGLYQHLQYIYAQIDEPDCIEGISAALQILDPEQQVLEHKKAGRWTAVQSWYEMSLAEKPEDPEIQYQLANCLRESGQYNSLLAQVKGFQGTTALSNPKILSLAAEASWMTGKWNALEELLVTAPSGLQEFNIGIGKAFLSLRDGDEAAYGATVNELREAIARGLSPSSTASLQACHDQMLKLHVLYEIDTISRGSEFPVSTSQDSSDSNDERKDFLTTLNRRLDMLGALTSEKQYILGLRRAAMQLSRRGFTKLDIASTWMSSSRLARKSNLTTTAFDAVHHASRLGDDEAIIDHARLLWKDGHHRKAIQNLEGAMDANLFDSHGVWVRAIVKNGHTVSDEPQERLENKVLARAWLFKAKWIDLAGQTSFDKTRLCYTASVKQYPKWEKGHYHLGKFYAKQCDAEMSLPQNKRNLAFTADCKRLIIENYLRSVAYGTKHLYETVPKLLTLWLELATDVEDDPPKPNDTTPHNYVRVKRHDCLEKVEGHLKRYAIERLPAFIFYPALPQLITRICHHRKKTYDKLSRLIVRVVGEYPRQSLWSLLAVVKSTNTLRSARGSATLASEYAKKTRNNTLSGPDLKLLINQGQKLSEALLHACDAQVEQRTTRASFSRDLGFNHKLAPCALVVPVETTLIASLPTGSDVQYKNHKAFQDTVPTISSFLDDVAVLPSLQRPRKLVVRGSDGRNYGLLIKPKDDLRKDQRLMEFNTMINRALLRDVESSKRRLNIKTYAVTPLNEECGAIEWVEGLKAMRDIIIKHYREKNIQIDYTRTKALLEEAIGDPGKNGEPARPENLQLFIDLITNHYKPVLHEWFIETFPEPEAWFSARLKYTRTCAVMSIVGHTLGLGDRHGENVLLVEHDGGVFHVDFNCLFEKGLTFEKPELVPFRLTHNMVDAMGPHGVDGPFRTAAQLTLRQLQQNLDTLMTILETFLYDPTADFIGKKRRTAMNVPTTPEEVLESVSSKVKGYLKDETARLSVEGCVDMLINSATDPKNLARMYIGWCAFF</sequence>
<feature type="domain" description="FATC" evidence="23">
    <location>
        <begin position="2495"/>
        <end position="2527"/>
    </location>
</feature>
<comment type="subcellular location">
    <subcellularLocation>
        <location evidence="1">Nucleus</location>
    </subcellularLocation>
</comment>
<dbReference type="PROSITE" id="PS50290">
    <property type="entry name" value="PI3_4_KINASE_3"/>
    <property type="match status" value="1"/>
</dbReference>
<evidence type="ECO:0000256" key="1">
    <source>
        <dbReference type="ARBA" id="ARBA00004123"/>
    </source>
</evidence>
<feature type="domain" description="PI3K/PI4K catalytic" evidence="21">
    <location>
        <begin position="2183"/>
        <end position="2511"/>
    </location>
</feature>
<reference evidence="24 25" key="1">
    <citation type="submission" date="2024-04" db="EMBL/GenBank/DDBJ databases">
        <title>Phyllosticta paracitricarpa is synonymous to the EU quarantine fungus P. citricarpa based on phylogenomic analyses.</title>
        <authorList>
            <consortium name="Lawrence Berkeley National Laboratory"/>
            <person name="Van Ingen-Buijs V.A."/>
            <person name="Van Westerhoven A.C."/>
            <person name="Haridas S."/>
            <person name="Skiadas P."/>
            <person name="Martin F."/>
            <person name="Groenewald J.Z."/>
            <person name="Crous P.W."/>
            <person name="Seidl M.F."/>
        </authorList>
    </citation>
    <scope>NUCLEOTIDE SEQUENCE [LARGE SCALE GENOMIC DNA]</scope>
    <source>
        <strain evidence="24 25">CBS 123374</strain>
    </source>
</reference>
<dbReference type="GO" id="GO:0016301">
    <property type="term" value="F:kinase activity"/>
    <property type="evidence" value="ECO:0007669"/>
    <property type="project" value="UniProtKB-KW"/>
</dbReference>
<dbReference type="PANTHER" id="PTHR11139">
    <property type="entry name" value="ATAXIA TELANGIECTASIA MUTATED ATM -RELATED"/>
    <property type="match status" value="1"/>
</dbReference>
<accession>A0ABR1YTB2</accession>
<dbReference type="Pfam" id="PF02260">
    <property type="entry name" value="FATC"/>
    <property type="match status" value="1"/>
</dbReference>
<evidence type="ECO:0000256" key="12">
    <source>
        <dbReference type="ARBA" id="ARBA00022853"/>
    </source>
</evidence>
<dbReference type="EMBL" id="JBBWRZ010000004">
    <property type="protein sequence ID" value="KAK8238213.1"/>
    <property type="molecule type" value="Genomic_DNA"/>
</dbReference>
<keyword evidence="14" id="KW-0539">Nucleus</keyword>
<gene>
    <name evidence="24" type="ORF">HDK90DRAFT_509860</name>
</gene>
<dbReference type="InterPro" id="IPR012993">
    <property type="entry name" value="UME"/>
</dbReference>
<evidence type="ECO:0000256" key="17">
    <source>
        <dbReference type="ARBA" id="ARBA00029679"/>
    </source>
</evidence>
<keyword evidence="12" id="KW-0156">Chromatin regulator</keyword>
<evidence type="ECO:0000256" key="2">
    <source>
        <dbReference type="ARBA" id="ARBA00010769"/>
    </source>
</evidence>
<dbReference type="SMART" id="SM00146">
    <property type="entry name" value="PI3Kc"/>
    <property type="match status" value="1"/>
</dbReference>
<dbReference type="SMART" id="SM00802">
    <property type="entry name" value="UME"/>
    <property type="match status" value="1"/>
</dbReference>
<dbReference type="Pfam" id="PF25030">
    <property type="entry name" value="M-HEAT_ATR"/>
    <property type="match status" value="1"/>
</dbReference>
<protein>
    <recommendedName>
        <fullName evidence="5">Serine/threonine-protein kinase MEC1</fullName>
        <ecNumber evidence="4">2.7.11.1</ecNumber>
    </recommendedName>
    <alternativeName>
        <fullName evidence="19">ATR homolog</fullName>
    </alternativeName>
    <alternativeName>
        <fullName evidence="18">DNA-damage checkpoint kinase MEC1</fullName>
    </alternativeName>
    <alternativeName>
        <fullName evidence="17">Mitosis entry checkpoint protein 1</fullName>
    </alternativeName>
</protein>
<dbReference type="InterPro" id="IPR014009">
    <property type="entry name" value="PIK_FAT"/>
</dbReference>
<dbReference type="PANTHER" id="PTHR11139:SF125">
    <property type="entry name" value="SERINE_THREONINE-PROTEIN KINASE MEC1"/>
    <property type="match status" value="1"/>
</dbReference>
<dbReference type="Gene3D" id="3.30.1010.10">
    <property type="entry name" value="Phosphatidylinositol 3-kinase Catalytic Subunit, Chain A, domain 4"/>
    <property type="match status" value="1"/>
</dbReference>
<keyword evidence="13" id="KW-0234">DNA repair</keyword>
<evidence type="ECO:0000259" key="23">
    <source>
        <dbReference type="PROSITE" id="PS51190"/>
    </source>
</evidence>
<evidence type="ECO:0000256" key="13">
    <source>
        <dbReference type="ARBA" id="ARBA00023204"/>
    </source>
</evidence>
<organism evidence="24 25">
    <name type="scientific">Phyllosticta capitalensis</name>
    <dbReference type="NCBI Taxonomy" id="121624"/>
    <lineage>
        <taxon>Eukaryota</taxon>
        <taxon>Fungi</taxon>
        <taxon>Dikarya</taxon>
        <taxon>Ascomycota</taxon>
        <taxon>Pezizomycotina</taxon>
        <taxon>Dothideomycetes</taxon>
        <taxon>Dothideomycetes incertae sedis</taxon>
        <taxon>Botryosphaeriales</taxon>
        <taxon>Phyllostictaceae</taxon>
        <taxon>Phyllosticta</taxon>
    </lineage>
</organism>
<dbReference type="Pfam" id="PF08064">
    <property type="entry name" value="UME"/>
    <property type="match status" value="1"/>
</dbReference>
<evidence type="ECO:0000256" key="15">
    <source>
        <dbReference type="ARBA" id="ARBA00023254"/>
    </source>
</evidence>
<dbReference type="InterPro" id="IPR016024">
    <property type="entry name" value="ARM-type_fold"/>
</dbReference>
<dbReference type="EC" id="2.7.11.1" evidence="4"/>
<evidence type="ECO:0000256" key="16">
    <source>
        <dbReference type="ARBA" id="ARBA00025079"/>
    </source>
</evidence>
<dbReference type="PROSITE" id="PS51190">
    <property type="entry name" value="FATC"/>
    <property type="match status" value="1"/>
</dbReference>
<dbReference type="InterPro" id="IPR011990">
    <property type="entry name" value="TPR-like_helical_dom_sf"/>
</dbReference>
<dbReference type="SUPFAM" id="SSF48371">
    <property type="entry name" value="ARM repeat"/>
    <property type="match status" value="1"/>
</dbReference>
<keyword evidence="9" id="KW-0227">DNA damage</keyword>
<evidence type="ECO:0000259" key="22">
    <source>
        <dbReference type="PROSITE" id="PS51189"/>
    </source>
</evidence>
<evidence type="ECO:0000256" key="7">
    <source>
        <dbReference type="ARBA" id="ARBA00022679"/>
    </source>
</evidence>
<keyword evidence="7" id="KW-0808">Transferase</keyword>
<evidence type="ECO:0000313" key="25">
    <source>
        <dbReference type="Proteomes" id="UP001492380"/>
    </source>
</evidence>
<evidence type="ECO:0000256" key="4">
    <source>
        <dbReference type="ARBA" id="ARBA00012513"/>
    </source>
</evidence>
<evidence type="ECO:0000256" key="18">
    <source>
        <dbReference type="ARBA" id="ARBA00030459"/>
    </source>
</evidence>
<dbReference type="SUPFAM" id="SSF48452">
    <property type="entry name" value="TPR-like"/>
    <property type="match status" value="1"/>
</dbReference>
<dbReference type="InterPro" id="IPR011009">
    <property type="entry name" value="Kinase-like_dom_sf"/>
</dbReference>
<dbReference type="InterPro" id="IPR050517">
    <property type="entry name" value="DDR_Repair_Kinase"/>
</dbReference>
<evidence type="ECO:0000259" key="21">
    <source>
        <dbReference type="PROSITE" id="PS50290"/>
    </source>
</evidence>
<keyword evidence="15" id="KW-0469">Meiosis</keyword>
<keyword evidence="10 24" id="KW-0418">Kinase</keyword>
<evidence type="ECO:0000256" key="11">
    <source>
        <dbReference type="ARBA" id="ARBA00022840"/>
    </source>
</evidence>
<dbReference type="Proteomes" id="UP001492380">
    <property type="component" value="Unassembled WGS sequence"/>
</dbReference>
<dbReference type="Pfam" id="PF25385">
    <property type="entry name" value="HEAT_MEC1_N"/>
    <property type="match status" value="1"/>
</dbReference>
<dbReference type="InterPro" id="IPR003152">
    <property type="entry name" value="FATC_dom"/>
</dbReference>
<comment type="similarity">
    <text evidence="2">Belongs to the PI3/PI4-kinase family. ATM subfamily.</text>
</comment>
<dbReference type="SMART" id="SM01343">
    <property type="entry name" value="FATC"/>
    <property type="match status" value="1"/>
</dbReference>
<keyword evidence="6" id="KW-0723">Serine/threonine-protein kinase</keyword>
<name>A0ABR1YTB2_9PEZI</name>
<keyword evidence="25" id="KW-1185">Reference proteome</keyword>
<dbReference type="InterPro" id="IPR000403">
    <property type="entry name" value="PI3/4_kinase_cat_dom"/>
</dbReference>
<keyword evidence="8" id="KW-0547">Nucleotide-binding</keyword>
<dbReference type="InterPro" id="IPR036940">
    <property type="entry name" value="PI3/4_kinase_cat_sf"/>
</dbReference>
<comment type="function">
    <text evidence="16">Serine/threonine protein kinase which activates checkpoint signaling upon genotoxic stresses such as ionizing radiation (IR), ultraviolet light (UV), or DNA replication stalling, thereby acting as a DNA damage sensor. Recognizes the substrate consensus sequence [ST]-Q. Phosphorylates histone H2A to form H2AS128ph (gamma-H2A) at sites of DNA damage, involved in the regulation of DNA damage response mechanism. Required for the control of telomere length and genome stability.</text>
</comment>
<comment type="subunit">
    <text evidence="3">Associates with DNA double-strand breaks.</text>
</comment>
<comment type="caution">
    <text evidence="24">The sequence shown here is derived from an EMBL/GenBank/DDBJ whole genome shotgun (WGS) entry which is preliminary data.</text>
</comment>
<evidence type="ECO:0000256" key="8">
    <source>
        <dbReference type="ARBA" id="ARBA00022741"/>
    </source>
</evidence>
<evidence type="ECO:0000256" key="19">
    <source>
        <dbReference type="ARBA" id="ARBA00033001"/>
    </source>
</evidence>
<dbReference type="InterPro" id="IPR057564">
    <property type="entry name" value="HEAT_ATR"/>
</dbReference>
<evidence type="ECO:0000256" key="6">
    <source>
        <dbReference type="ARBA" id="ARBA00022527"/>
    </source>
</evidence>
<evidence type="ECO:0000256" key="3">
    <source>
        <dbReference type="ARBA" id="ARBA00011370"/>
    </source>
</evidence>
<evidence type="ECO:0000256" key="10">
    <source>
        <dbReference type="ARBA" id="ARBA00022777"/>
    </source>
</evidence>
<dbReference type="InterPro" id="IPR003151">
    <property type="entry name" value="PIK-rel_kinase_FAT"/>
</dbReference>
<evidence type="ECO:0000256" key="20">
    <source>
        <dbReference type="SAM" id="MobiDB-lite"/>
    </source>
</evidence>
<dbReference type="Pfam" id="PF00454">
    <property type="entry name" value="PI3_PI4_kinase"/>
    <property type="match status" value="1"/>
</dbReference>
<dbReference type="InterPro" id="IPR058681">
    <property type="entry name" value="HEAT_MEC1_N"/>
</dbReference>
<dbReference type="InterPro" id="IPR056802">
    <property type="entry name" value="ATR-like_M-HEAT"/>
</dbReference>
<evidence type="ECO:0000256" key="5">
    <source>
        <dbReference type="ARBA" id="ARBA00021345"/>
    </source>
</evidence>
<dbReference type="PROSITE" id="PS51189">
    <property type="entry name" value="FAT"/>
    <property type="match status" value="1"/>
</dbReference>
<dbReference type="CDD" id="cd00892">
    <property type="entry name" value="PIKKc_ATR"/>
    <property type="match status" value="1"/>
</dbReference>
<keyword evidence="11" id="KW-0067">ATP-binding</keyword>
<dbReference type="Gene3D" id="1.10.1070.11">
    <property type="entry name" value="Phosphatidylinositol 3-/4-kinase, catalytic domain"/>
    <property type="match status" value="1"/>
</dbReference>
<feature type="region of interest" description="Disordered" evidence="20">
    <location>
        <begin position="477"/>
        <end position="496"/>
    </location>
</feature>
<evidence type="ECO:0000313" key="24">
    <source>
        <dbReference type="EMBL" id="KAK8238213.1"/>
    </source>
</evidence>
<proteinExistence type="inferred from homology"/>
<feature type="domain" description="FAT" evidence="22">
    <location>
        <begin position="1482"/>
        <end position="2070"/>
    </location>
</feature>